<evidence type="ECO:0000313" key="4">
    <source>
        <dbReference type="Proteomes" id="UP000826656"/>
    </source>
</evidence>
<reference evidence="3 4" key="1">
    <citation type="journal article" date="2021" name="bioRxiv">
        <title>Chromosome-scale and haplotype-resolved genome assembly of a tetraploid potato cultivar.</title>
        <authorList>
            <person name="Sun H."/>
            <person name="Jiao W.-B."/>
            <person name="Krause K."/>
            <person name="Campoy J.A."/>
            <person name="Goel M."/>
            <person name="Folz-Donahue K."/>
            <person name="Kukat C."/>
            <person name="Huettel B."/>
            <person name="Schneeberger K."/>
        </authorList>
    </citation>
    <scope>NUCLEOTIDE SEQUENCE [LARGE SCALE GENOMIC DNA]</scope>
    <source>
        <strain evidence="3">SolTubOtavaFocal</strain>
        <tissue evidence="3">Leaves</tissue>
    </source>
</reference>
<dbReference type="Pfam" id="PF00888">
    <property type="entry name" value="Cullin"/>
    <property type="match status" value="1"/>
</dbReference>
<dbReference type="InterPro" id="IPR016159">
    <property type="entry name" value="Cullin_repeat-like_dom_sf"/>
</dbReference>
<dbReference type="InterPro" id="IPR001373">
    <property type="entry name" value="Cullin_N"/>
</dbReference>
<name>A0ABQ7UNJ9_SOLTU</name>
<dbReference type="Proteomes" id="UP000826656">
    <property type="component" value="Unassembled WGS sequence"/>
</dbReference>
<protein>
    <recommendedName>
        <fullName evidence="2">Cullin N-terminal domain-containing protein</fullName>
    </recommendedName>
</protein>
<keyword evidence="4" id="KW-1185">Reference proteome</keyword>
<gene>
    <name evidence="3" type="ORF">KY290_030447</name>
</gene>
<feature type="domain" description="Cullin N-terminal" evidence="2">
    <location>
        <begin position="106"/>
        <end position="365"/>
    </location>
</feature>
<evidence type="ECO:0000313" key="3">
    <source>
        <dbReference type="EMBL" id="KAH0751215.1"/>
    </source>
</evidence>
<evidence type="ECO:0000256" key="1">
    <source>
        <dbReference type="ARBA" id="ARBA00006019"/>
    </source>
</evidence>
<comment type="similarity">
    <text evidence="1">Belongs to the cullin family.</text>
</comment>
<dbReference type="SUPFAM" id="SSF74788">
    <property type="entry name" value="Cullin repeat-like"/>
    <property type="match status" value="1"/>
</dbReference>
<dbReference type="PANTHER" id="PTHR11932">
    <property type="entry name" value="CULLIN"/>
    <property type="match status" value="1"/>
</dbReference>
<proteinExistence type="inferred from homology"/>
<organism evidence="3 4">
    <name type="scientific">Solanum tuberosum</name>
    <name type="common">Potato</name>
    <dbReference type="NCBI Taxonomy" id="4113"/>
    <lineage>
        <taxon>Eukaryota</taxon>
        <taxon>Viridiplantae</taxon>
        <taxon>Streptophyta</taxon>
        <taxon>Embryophyta</taxon>
        <taxon>Tracheophyta</taxon>
        <taxon>Spermatophyta</taxon>
        <taxon>Magnoliopsida</taxon>
        <taxon>eudicotyledons</taxon>
        <taxon>Gunneridae</taxon>
        <taxon>Pentapetalae</taxon>
        <taxon>asterids</taxon>
        <taxon>lamiids</taxon>
        <taxon>Solanales</taxon>
        <taxon>Solanaceae</taxon>
        <taxon>Solanoideae</taxon>
        <taxon>Solaneae</taxon>
        <taxon>Solanum</taxon>
    </lineage>
</organism>
<dbReference type="Gene3D" id="1.20.1310.10">
    <property type="entry name" value="Cullin Repeats"/>
    <property type="match status" value="2"/>
</dbReference>
<accession>A0ABQ7UNJ9</accession>
<dbReference type="EMBL" id="JAIVGD010000019">
    <property type="protein sequence ID" value="KAH0751215.1"/>
    <property type="molecule type" value="Genomic_DNA"/>
</dbReference>
<sequence length="376" mass="44733">MAKKLEKYIVREHLRVAELKPEYENEFHKIVECAMEACRGVGSSYSKCAARARTWTPNLHHENTIWAILWTISRAFLLLFHFDCDKMPASIIEMNLKNIIEFEEGWHFIQEAIEKVKRVLEGQTEPFRIDECMMLYTLIYNMCSQKRPYSYASQLYDKFKEALDEYINSTVLPALREKQDAEFMLRELVKRWENYKRMLRWLFIFFHYLSRYHIARRSLPTLNDVYKELSSKAINAVIMLIEKEREGEQIDRALLKNVLGIFAEIGRGEMEYYVSDFEDAMLRDTAAYYSRKASSWIVEDSYSDYMLKVEECLKKEKDRVSHYLHVSTEKKLLEKVKHELFVVYTNQLLEKEHSESRALLRDDKAESSGSFCQMIP</sequence>
<comment type="caution">
    <text evidence="3">The sequence shown here is derived from an EMBL/GenBank/DDBJ whole genome shotgun (WGS) entry which is preliminary data.</text>
</comment>
<dbReference type="InterPro" id="IPR045093">
    <property type="entry name" value="Cullin"/>
</dbReference>
<evidence type="ECO:0000259" key="2">
    <source>
        <dbReference type="Pfam" id="PF00888"/>
    </source>
</evidence>